<organism evidence="1 2">
    <name type="scientific">Citrus sinensis</name>
    <name type="common">Sweet orange</name>
    <name type="synonym">Citrus aurantium var. sinensis</name>
    <dbReference type="NCBI Taxonomy" id="2711"/>
    <lineage>
        <taxon>Eukaryota</taxon>
        <taxon>Viridiplantae</taxon>
        <taxon>Streptophyta</taxon>
        <taxon>Embryophyta</taxon>
        <taxon>Tracheophyta</taxon>
        <taxon>Spermatophyta</taxon>
        <taxon>Magnoliopsida</taxon>
        <taxon>eudicotyledons</taxon>
        <taxon>Gunneridae</taxon>
        <taxon>Pentapetalae</taxon>
        <taxon>rosids</taxon>
        <taxon>malvids</taxon>
        <taxon>Sapindales</taxon>
        <taxon>Rutaceae</taxon>
        <taxon>Aurantioideae</taxon>
        <taxon>Citrus</taxon>
    </lineage>
</organism>
<keyword evidence="2" id="KW-1185">Reference proteome</keyword>
<sequence length="414" mass="45404">MEAKISNGVGNGVGPWTPARFYWDRRVGWDNIYREPAKNKKQVEKNAAMAAWTSLKQSYVGVVAIKVTFSNGYLNVVQSAFVNLFNNQHSAGKARLSFLRSMESESIDKESRISSFLEIAVGASGVTAIECLQATSWKLDEAILLFFAVNEADATAPPSYSALAENANSRPDQNLVTGGQDGGYEVCVPPHAKDLFYNDASTTDTSHDILASLYRPPFHVMFNGSFEKAKDAALAQDKWLLVNLQSTKEFSSLMLNRDTWGNEAVSQIISVNFIFWQEYDDTSEGRKVCSFYNMDSIPAVLVIDPITGQKICSWCGMINPQPLGEMLLPFMDRSPRKCATIIIERQRASSTTPQRNIKASMETIKDTIGVSPSDADVTSAAKEATSTTQGTAYPALPEEPNVDGKLMSGSVLIV</sequence>
<dbReference type="Proteomes" id="UP000829398">
    <property type="component" value="Chromosome 6"/>
</dbReference>
<evidence type="ECO:0000313" key="2">
    <source>
        <dbReference type="Proteomes" id="UP000829398"/>
    </source>
</evidence>
<comment type="caution">
    <text evidence="1">The sequence shown here is derived from an EMBL/GenBank/DDBJ whole genome shotgun (WGS) entry which is preliminary data.</text>
</comment>
<name>A0ACB8JSD8_CITSI</name>
<dbReference type="EMBL" id="CM039175">
    <property type="protein sequence ID" value="KAH9735315.1"/>
    <property type="molecule type" value="Genomic_DNA"/>
</dbReference>
<proteinExistence type="predicted"/>
<protein>
    <submittedName>
        <fullName evidence="1">Plant UBX domain-containing protein 7</fullName>
    </submittedName>
</protein>
<reference evidence="2" key="1">
    <citation type="journal article" date="2023" name="Hortic. Res.">
        <title>A chromosome-level phased genome enabling allele-level studies in sweet orange: a case study on citrus Huanglongbing tolerance.</title>
        <authorList>
            <person name="Wu B."/>
            <person name="Yu Q."/>
            <person name="Deng Z."/>
            <person name="Duan Y."/>
            <person name="Luo F."/>
            <person name="Gmitter F. Jr."/>
        </authorList>
    </citation>
    <scope>NUCLEOTIDE SEQUENCE [LARGE SCALE GENOMIC DNA]</scope>
    <source>
        <strain evidence="2">cv. Valencia</strain>
    </source>
</reference>
<gene>
    <name evidence="1" type="ORF">KPL71_017695</name>
</gene>
<accession>A0ACB8JSD8</accession>
<evidence type="ECO:0000313" key="1">
    <source>
        <dbReference type="EMBL" id="KAH9735315.1"/>
    </source>
</evidence>